<reference evidence="1 2" key="1">
    <citation type="submission" date="2018-06" db="EMBL/GenBank/DDBJ databases">
        <authorList>
            <consortium name="Pathogen Informatics"/>
            <person name="Doyle S."/>
        </authorList>
    </citation>
    <scope>NUCLEOTIDE SEQUENCE [LARGE SCALE GENOMIC DNA]</scope>
    <source>
        <strain evidence="1 2">NCTC10571</strain>
    </source>
</reference>
<proteinExistence type="predicted"/>
<name>A0A378NSC5_9FIRM</name>
<evidence type="ECO:0000313" key="1">
    <source>
        <dbReference type="EMBL" id="STY71251.1"/>
    </source>
</evidence>
<protein>
    <submittedName>
        <fullName evidence="1">Uncharacterized protein</fullName>
    </submittedName>
</protein>
<gene>
    <name evidence="1" type="ORF">NCTC10571_01407</name>
</gene>
<accession>A0A378NSC5</accession>
<dbReference type="EMBL" id="UGPP01000001">
    <property type="protein sequence ID" value="STY71251.1"/>
    <property type="molecule type" value="Genomic_DNA"/>
</dbReference>
<organism evidence="1 2">
    <name type="scientific">Megamonas hypermegale</name>
    <dbReference type="NCBI Taxonomy" id="158847"/>
    <lineage>
        <taxon>Bacteria</taxon>
        <taxon>Bacillati</taxon>
        <taxon>Bacillota</taxon>
        <taxon>Negativicutes</taxon>
        <taxon>Selenomonadales</taxon>
        <taxon>Selenomonadaceae</taxon>
        <taxon>Megamonas</taxon>
    </lineage>
</organism>
<dbReference type="AlphaFoldDB" id="A0A378NSC5"/>
<dbReference type="RefSeq" id="WP_115151614.1">
    <property type="nucleotide sequence ID" value="NZ_UGPP01000001.1"/>
</dbReference>
<evidence type="ECO:0000313" key="2">
    <source>
        <dbReference type="Proteomes" id="UP000255234"/>
    </source>
</evidence>
<sequence>MNIINLTPHDVNLLLEDDVIVFKSEEIARVQQKEVLDEYFDRVPIYKNKYGKIEGLPEEKDGVYYIVSFVVASALKDKRNDLLIVTKTERNEKGQIIGCYGFARL</sequence>
<dbReference type="Proteomes" id="UP000255234">
    <property type="component" value="Unassembled WGS sequence"/>
</dbReference>